<evidence type="ECO:0000256" key="1">
    <source>
        <dbReference type="ARBA" id="ARBA00005854"/>
    </source>
</evidence>
<reference evidence="7" key="2">
    <citation type="journal article" date="2021" name="PeerJ">
        <title>Extensive microbial diversity within the chicken gut microbiome revealed by metagenomics and culture.</title>
        <authorList>
            <person name="Gilroy R."/>
            <person name="Ravi A."/>
            <person name="Getino M."/>
            <person name="Pursley I."/>
            <person name="Horton D.L."/>
            <person name="Alikhan N.F."/>
            <person name="Baker D."/>
            <person name="Gharbi K."/>
            <person name="Hall N."/>
            <person name="Watson M."/>
            <person name="Adriaenssens E.M."/>
            <person name="Foster-Nyarko E."/>
            <person name="Jarju S."/>
            <person name="Secka A."/>
            <person name="Antonio M."/>
            <person name="Oren A."/>
            <person name="Chaudhuri R.R."/>
            <person name="La Ragione R."/>
            <person name="Hildebrand F."/>
            <person name="Pallen M.J."/>
        </authorList>
    </citation>
    <scope>NUCLEOTIDE SEQUENCE</scope>
    <source>
        <strain evidence="7">ChiHcec3-6078</strain>
    </source>
</reference>
<evidence type="ECO:0000256" key="2">
    <source>
        <dbReference type="ARBA" id="ARBA00023002"/>
    </source>
</evidence>
<dbReference type="SUPFAM" id="SSF51735">
    <property type="entry name" value="NAD(P)-binding Rossmann-fold domains"/>
    <property type="match status" value="1"/>
</dbReference>
<dbReference type="Pfam" id="PF00389">
    <property type="entry name" value="2-Hacid_dh"/>
    <property type="match status" value="1"/>
</dbReference>
<dbReference type="GO" id="GO:0051287">
    <property type="term" value="F:NAD binding"/>
    <property type="evidence" value="ECO:0007669"/>
    <property type="project" value="InterPro"/>
</dbReference>
<evidence type="ECO:0000259" key="6">
    <source>
        <dbReference type="Pfam" id="PF02826"/>
    </source>
</evidence>
<gene>
    <name evidence="7" type="ORF">IAC50_05485</name>
</gene>
<comment type="similarity">
    <text evidence="1 4">Belongs to the D-isomer specific 2-hydroxyacid dehydrogenase family.</text>
</comment>
<evidence type="ECO:0000256" key="3">
    <source>
        <dbReference type="ARBA" id="ARBA00023027"/>
    </source>
</evidence>
<evidence type="ECO:0000313" key="8">
    <source>
        <dbReference type="Proteomes" id="UP000824090"/>
    </source>
</evidence>
<dbReference type="PANTHER" id="PTHR43761">
    <property type="entry name" value="D-ISOMER SPECIFIC 2-HYDROXYACID DEHYDROGENASE FAMILY PROTEIN (AFU_ORTHOLOGUE AFUA_1G13630)"/>
    <property type="match status" value="1"/>
</dbReference>
<feature type="domain" description="D-isomer specific 2-hydroxyacid dehydrogenase catalytic" evidence="5">
    <location>
        <begin position="22"/>
        <end position="301"/>
    </location>
</feature>
<sequence length="306" mass="33166">MDIVILDGYTINPGDLSWKKLEAMADRFTVFDATPPEKAFSRLGDSEILMTSKCPITRNLMENAPRLRYIGSTATGYNNIDVAAAADLGIAVTNIPAYSTDAVAQHTIALMLELSNNVGLHNQSVQQGEWSECRYFCYWKKPVVLLAGKSLGIIGYGAIGKRVAEIAGALGMKVNIFSQDPEGAMKSDFVSLHCPLTEENKNMVNTEFLVNMKPGAVLINTARGGLVDERALADAIKAGFIGGAAVDVLAKEPPEEDCPLIGLDNCIITPHLAWAPREMRQAIIDILAENLQSWLDGGVLNRVDLF</sequence>
<dbReference type="PROSITE" id="PS00671">
    <property type="entry name" value="D_2_HYDROXYACID_DH_3"/>
    <property type="match status" value="1"/>
</dbReference>
<evidence type="ECO:0000259" key="5">
    <source>
        <dbReference type="Pfam" id="PF00389"/>
    </source>
</evidence>
<dbReference type="InterPro" id="IPR036291">
    <property type="entry name" value="NAD(P)-bd_dom_sf"/>
</dbReference>
<dbReference type="InterPro" id="IPR029753">
    <property type="entry name" value="D-isomer_DH_CS"/>
</dbReference>
<comment type="caution">
    <text evidence="7">The sequence shown here is derived from an EMBL/GenBank/DDBJ whole genome shotgun (WGS) entry which is preliminary data.</text>
</comment>
<dbReference type="InterPro" id="IPR050418">
    <property type="entry name" value="D-iso_2-hydroxyacid_DH_PdxB"/>
</dbReference>
<dbReference type="InterPro" id="IPR029752">
    <property type="entry name" value="D-isomer_DH_CS1"/>
</dbReference>
<dbReference type="InterPro" id="IPR006140">
    <property type="entry name" value="D-isomer_DH_NAD-bd"/>
</dbReference>
<keyword evidence="3" id="KW-0520">NAD</keyword>
<dbReference type="EMBL" id="DVMP01000096">
    <property type="protein sequence ID" value="HIU25928.1"/>
    <property type="molecule type" value="Genomic_DNA"/>
</dbReference>
<dbReference type="SUPFAM" id="SSF52283">
    <property type="entry name" value="Formate/glycerate dehydrogenase catalytic domain-like"/>
    <property type="match status" value="1"/>
</dbReference>
<keyword evidence="2 4" id="KW-0560">Oxidoreductase</keyword>
<protein>
    <submittedName>
        <fullName evidence="7">D-2-hydroxyacid dehydrogenase</fullName>
    </submittedName>
</protein>
<evidence type="ECO:0000313" key="7">
    <source>
        <dbReference type="EMBL" id="HIU25928.1"/>
    </source>
</evidence>
<accession>A0A9D1L7D1</accession>
<name>A0A9D1L7D1_9FIRM</name>
<dbReference type="CDD" id="cd12162">
    <property type="entry name" value="2-Hacid_dh_4"/>
    <property type="match status" value="1"/>
</dbReference>
<dbReference type="PANTHER" id="PTHR43761:SF1">
    <property type="entry name" value="D-ISOMER SPECIFIC 2-HYDROXYACID DEHYDROGENASE CATALYTIC DOMAIN-CONTAINING PROTEIN-RELATED"/>
    <property type="match status" value="1"/>
</dbReference>
<dbReference type="Pfam" id="PF02826">
    <property type="entry name" value="2-Hacid_dh_C"/>
    <property type="match status" value="1"/>
</dbReference>
<dbReference type="AlphaFoldDB" id="A0A9D1L7D1"/>
<dbReference type="PROSITE" id="PS00065">
    <property type="entry name" value="D_2_HYDROXYACID_DH_1"/>
    <property type="match status" value="1"/>
</dbReference>
<feature type="domain" description="D-isomer specific 2-hydroxyacid dehydrogenase NAD-binding" evidence="6">
    <location>
        <begin position="108"/>
        <end position="273"/>
    </location>
</feature>
<evidence type="ECO:0000256" key="4">
    <source>
        <dbReference type="RuleBase" id="RU003719"/>
    </source>
</evidence>
<proteinExistence type="inferred from homology"/>
<dbReference type="Proteomes" id="UP000824090">
    <property type="component" value="Unassembled WGS sequence"/>
</dbReference>
<dbReference type="Gene3D" id="3.40.50.720">
    <property type="entry name" value="NAD(P)-binding Rossmann-like Domain"/>
    <property type="match status" value="2"/>
</dbReference>
<dbReference type="InterPro" id="IPR006139">
    <property type="entry name" value="D-isomer_2_OHA_DH_cat_dom"/>
</dbReference>
<dbReference type="GO" id="GO:0016616">
    <property type="term" value="F:oxidoreductase activity, acting on the CH-OH group of donors, NAD or NADP as acceptor"/>
    <property type="evidence" value="ECO:0007669"/>
    <property type="project" value="InterPro"/>
</dbReference>
<organism evidence="7 8">
    <name type="scientific">Candidatus Allocopromorpha excrementigallinarum</name>
    <dbReference type="NCBI Taxonomy" id="2840742"/>
    <lineage>
        <taxon>Bacteria</taxon>
        <taxon>Bacillati</taxon>
        <taxon>Bacillota</taxon>
        <taxon>Clostridia</taxon>
        <taxon>Eubacteriales</taxon>
        <taxon>Eubacteriaceae</taxon>
        <taxon>Eubacteriaceae incertae sedis</taxon>
        <taxon>Candidatus Allocopromorpha</taxon>
    </lineage>
</organism>
<reference evidence="7" key="1">
    <citation type="submission" date="2020-10" db="EMBL/GenBank/DDBJ databases">
        <authorList>
            <person name="Gilroy R."/>
        </authorList>
    </citation>
    <scope>NUCLEOTIDE SEQUENCE</scope>
    <source>
        <strain evidence="7">ChiHcec3-6078</strain>
    </source>
</reference>